<feature type="compositionally biased region" description="Polar residues" evidence="2">
    <location>
        <begin position="718"/>
        <end position="728"/>
    </location>
</feature>
<feature type="coiled-coil region" evidence="1">
    <location>
        <begin position="879"/>
        <end position="973"/>
    </location>
</feature>
<keyword evidence="1" id="KW-0175">Coiled coil</keyword>
<dbReference type="EMBL" id="GG662612">
    <property type="protein sequence ID" value="EAS00607.2"/>
    <property type="molecule type" value="Genomic_DNA"/>
</dbReference>
<feature type="coiled-coil region" evidence="1">
    <location>
        <begin position="1729"/>
        <end position="1812"/>
    </location>
</feature>
<dbReference type="InParanoid" id="I7M931"/>
<keyword evidence="4" id="KW-1185">Reference proteome</keyword>
<proteinExistence type="predicted"/>
<protein>
    <submittedName>
        <fullName evidence="3">Uncharacterized protein</fullName>
    </submittedName>
</protein>
<evidence type="ECO:0000256" key="2">
    <source>
        <dbReference type="SAM" id="MobiDB-lite"/>
    </source>
</evidence>
<dbReference type="KEGG" id="tet:TTHERM_00411580"/>
<feature type="coiled-coil region" evidence="1">
    <location>
        <begin position="548"/>
        <end position="688"/>
    </location>
</feature>
<dbReference type="RefSeq" id="XP_001020852.2">
    <property type="nucleotide sequence ID" value="XM_001020852.2"/>
</dbReference>
<accession>I7M931</accession>
<feature type="coiled-coil region" evidence="1">
    <location>
        <begin position="191"/>
        <end position="221"/>
    </location>
</feature>
<feature type="region of interest" description="Disordered" evidence="2">
    <location>
        <begin position="689"/>
        <end position="731"/>
    </location>
</feature>
<feature type="coiled-coil region" evidence="1">
    <location>
        <begin position="1036"/>
        <end position="1471"/>
    </location>
</feature>
<dbReference type="Proteomes" id="UP000009168">
    <property type="component" value="Unassembled WGS sequence"/>
</dbReference>
<reference evidence="4" key="1">
    <citation type="journal article" date="2006" name="PLoS Biol.">
        <title>Macronuclear genome sequence of the ciliate Tetrahymena thermophila, a model eukaryote.</title>
        <authorList>
            <person name="Eisen J.A."/>
            <person name="Coyne R.S."/>
            <person name="Wu M."/>
            <person name="Wu D."/>
            <person name="Thiagarajan M."/>
            <person name="Wortman J.R."/>
            <person name="Badger J.H."/>
            <person name="Ren Q."/>
            <person name="Amedeo P."/>
            <person name="Jones K.M."/>
            <person name="Tallon L.J."/>
            <person name="Delcher A.L."/>
            <person name="Salzberg S.L."/>
            <person name="Silva J.C."/>
            <person name="Haas B.J."/>
            <person name="Majoros W.H."/>
            <person name="Farzad M."/>
            <person name="Carlton J.M."/>
            <person name="Smith R.K. Jr."/>
            <person name="Garg J."/>
            <person name="Pearlman R.E."/>
            <person name="Karrer K.M."/>
            <person name="Sun L."/>
            <person name="Manning G."/>
            <person name="Elde N.C."/>
            <person name="Turkewitz A.P."/>
            <person name="Asai D.J."/>
            <person name="Wilkes D.E."/>
            <person name="Wang Y."/>
            <person name="Cai H."/>
            <person name="Collins K."/>
            <person name="Stewart B.A."/>
            <person name="Lee S.R."/>
            <person name="Wilamowska K."/>
            <person name="Weinberg Z."/>
            <person name="Ruzzo W.L."/>
            <person name="Wloga D."/>
            <person name="Gaertig J."/>
            <person name="Frankel J."/>
            <person name="Tsao C.-C."/>
            <person name="Gorovsky M.A."/>
            <person name="Keeling P.J."/>
            <person name="Waller R.F."/>
            <person name="Patron N.J."/>
            <person name="Cherry J.M."/>
            <person name="Stover N.A."/>
            <person name="Krieger C.J."/>
            <person name="del Toro C."/>
            <person name="Ryder H.F."/>
            <person name="Williamson S.C."/>
            <person name="Barbeau R.A."/>
            <person name="Hamilton E.P."/>
            <person name="Orias E."/>
        </authorList>
    </citation>
    <scope>NUCLEOTIDE SEQUENCE [LARGE SCALE GENOMIC DNA]</scope>
    <source>
        <strain evidence="4">SB210</strain>
    </source>
</reference>
<name>I7M931_TETTS</name>
<feature type="coiled-coil region" evidence="1">
    <location>
        <begin position="1530"/>
        <end position="1557"/>
    </location>
</feature>
<evidence type="ECO:0000256" key="1">
    <source>
        <dbReference type="SAM" id="Coils"/>
    </source>
</evidence>
<organism evidence="3 4">
    <name type="scientific">Tetrahymena thermophila (strain SB210)</name>
    <dbReference type="NCBI Taxonomy" id="312017"/>
    <lineage>
        <taxon>Eukaryota</taxon>
        <taxon>Sar</taxon>
        <taxon>Alveolata</taxon>
        <taxon>Ciliophora</taxon>
        <taxon>Intramacronucleata</taxon>
        <taxon>Oligohymenophorea</taxon>
        <taxon>Hymenostomatida</taxon>
        <taxon>Tetrahymenina</taxon>
        <taxon>Tetrahymenidae</taxon>
        <taxon>Tetrahymena</taxon>
    </lineage>
</organism>
<sequence>MNYFCGSTRDSSNIERLSQKEQFYSGISNNQQQNQTQQNQLNGYNMSFYQQDQGQKKERSQSEIVVRNFDTALSYEYQMSQKDKTDEAYPNKMANRSSSASSNSFLFNQHGHKYSFNSDFISDEKYFENQVKRSSNNQALTISNNQSQVLLIQTESNIKDFEIKNIKEKILEENNSDNNSSYVHKYKEPNYSSAKKQIEQLNEHVRTLEKQNQLLQSTNRNQSSTSLDVKNYQLESHSNFISPNSKQDRFVNDILYENKQLSISIKQLEDKIQNYRYIDIKYNQLQTKVVLLANQLEQTSQFLEQRGFESQELKQKYFKLEQDYINLQKTLYSLKGQNTQGRSIQDVFEEQVKQYQSVEKQNLQYKIQIRELEELSLKQQEQLTQLQQKYNNQEQTQQINLKFLKDENSSLKVKLQEEQQQKELLRNIQDNKQVPLLKQQAQQMIDQITKLSDQLKVKDQDLIKAKNNLLEIQYSQQNENIQLKQKLQESELNLQYWKTKCADTEAEKNMWISQYNQSVLNQIAQDKKIQDSKIEIDNQHKEYLKVQIDEQKKEVDSLKILNSNLQLENKILSEQINQLKESVTSFQYKSQFKDQYLEQNQQSNLEAQIQQLKSDLQTKETKVKQLQQYLGSLIRDLEQLNQIVRQENQEKLSKSNIEEQLNLEQGRNEILRKHCQELELKIKTTQNNLGSNQSIESTEDTEKVKRNKKQKQNKQVELDNNSNTVRSNSKNEEIQKYIQQQDQINNLEKQILQLQIYESQDQQNQIRIKELNEKINQLQLQNLELEDKIKLKSKVDTMLSANQNQNQEDEKKMIDLLVQIEELNKIINSQNSKEQQLIEENSLLKSQLKTLQDLQIQNEELVKFQKNYIKEKQIIEDRLKDLDQVIEKNNSQYKNKIEEQRITIKNLEKRIDLFKSQSVNNIKDKTNFEQDFYSIQNINAEYSQQVQKLKNELEVLQVKYKQLQVDNSQLKVQSEQQNKVYSQNKKEFGELQFQLNQANSKVLLLENQIKQKIVADNDNEKQSDTIKGNDYFSSELIKLQAEFKNQDKKLEIEKNQNLILQNNIINLQKIINQKQQELKNEKEESNTKFNLLEQNVNGLIQQNQSLKQQISEKTQSLQVLQNNYDQATKKLKEKEKNKALALSFGNNELRMQQIEIELNEKNNLLQNKDLQIKKLMQVQELYEKQQNQLNQLIQDSACLQQELSRSKEEFNKKVQEQIDLESQIFNYKEQIFKLELQLKKYQSNLNVDNISSASNTLQDQNDQRSQDLLNQIQRINSQNMQLKQSLDLVIEQNNKLADEVLLQKNQMNSMNQQILQYQQTISQLEDEQNEKTKKSKKIDMHSNNLELQIRELEDQIRSKDLLVNSIQLELDNYRITSSQKLSSIQNQVDEKTKKVEKLEQIYQESEKNFQKHLVELSKKDQAIKNLQIQMSALESKNLHVVNDLNLIQQREATLNTQVKQLVQENSQLRAQKIISDASQMNLSALIKENQILKEQHLTKIALIKYQVKNLFNHELKQSIEKVKQISLQKEQQLHATIQILQQQLQEEKSKYESLQTTYTSRNKKSQEHINADELKQNQIIISNKYQSTDLILDPQQIFSTLSQVVNDNTSLKKFIEEMSVKILQMQETLHNSLELLWKEQNVFMSCNLDTQEEQTNSSIQHHQIEKQVKQIIQNLNQLKMHKDEQNVSSGNLNYQDSSSLPISLQAINKQQEDDGNNQSCLLKQITQFTQYTQQELENVVQQIEFLEKQNKLLKNQLQNTQKENNKLLIELKVVKEQYINTKYSTILHSSIMKQEGEQSQELKEQNQNILQQLSNTNISEEQKIVYLMMQNKQLIEMIKTFQINEAKRSEQLNSSNIQLYMALKDIANFKSKNFNFETKIPFFESEQSII</sequence>
<evidence type="ECO:0000313" key="4">
    <source>
        <dbReference type="Proteomes" id="UP000009168"/>
    </source>
</evidence>
<feature type="region of interest" description="Disordered" evidence="2">
    <location>
        <begin position="82"/>
        <end position="101"/>
    </location>
</feature>
<gene>
    <name evidence="3" type="ORF">TTHERM_00411580</name>
</gene>
<dbReference type="GeneID" id="7825460"/>
<evidence type="ECO:0000313" key="3">
    <source>
        <dbReference type="EMBL" id="EAS00607.2"/>
    </source>
</evidence>
<feature type="coiled-coil region" evidence="1">
    <location>
        <begin position="355"/>
        <end position="458"/>
    </location>
</feature>